<reference evidence="2 3" key="1">
    <citation type="submission" date="2016-11" db="EMBL/GenBank/DDBJ databases">
        <title>The macronuclear genome of Stentor coeruleus: a giant cell with tiny introns.</title>
        <authorList>
            <person name="Slabodnick M."/>
            <person name="Ruby J.G."/>
            <person name="Reiff S.B."/>
            <person name="Swart E.C."/>
            <person name="Gosai S."/>
            <person name="Prabakaran S."/>
            <person name="Witkowska E."/>
            <person name="Larue G.E."/>
            <person name="Fisher S."/>
            <person name="Freeman R.M."/>
            <person name="Gunawardena J."/>
            <person name="Chu W."/>
            <person name="Stover N.A."/>
            <person name="Gregory B.D."/>
            <person name="Nowacki M."/>
            <person name="Derisi J."/>
            <person name="Roy S.W."/>
            <person name="Marshall W.F."/>
            <person name="Sood P."/>
        </authorList>
    </citation>
    <scope>NUCLEOTIDE SEQUENCE [LARGE SCALE GENOMIC DNA]</scope>
    <source>
        <strain evidence="2">WM001</strain>
    </source>
</reference>
<proteinExistence type="predicted"/>
<name>A0A1R2B3T2_9CILI</name>
<protein>
    <recommendedName>
        <fullName evidence="4">Transmembrane protein</fullName>
    </recommendedName>
</protein>
<sequence length="286" mass="34302">MDIEFNEIPVSSIPEQSLPVSDSSILIQYNTSNIHPLSDQNFMYIPAQIPQLSYSLSYLDIKYLLNKWCRICKISTYFYIIIILIYQIYWIITTIQHIEKYDKLFSYQYMLIIQAFLLLLALLGAYFCLQAVKYRDSELAFYAMEYMIMITTVLCIVIIFVTYKKIKFHKWVLRNSKGKILRVLCGKNYENNQDCYWEKIHNGDFQRYDEKDDNDDNDDMDDFIEEYRLDVKIHIFEGVIIGSLVFLVQCYMIFVTSRVYKYAKDINDFRMNTQSIEMRDFNSRYN</sequence>
<organism evidence="2 3">
    <name type="scientific">Stentor coeruleus</name>
    <dbReference type="NCBI Taxonomy" id="5963"/>
    <lineage>
        <taxon>Eukaryota</taxon>
        <taxon>Sar</taxon>
        <taxon>Alveolata</taxon>
        <taxon>Ciliophora</taxon>
        <taxon>Postciliodesmatophora</taxon>
        <taxon>Heterotrichea</taxon>
        <taxon>Heterotrichida</taxon>
        <taxon>Stentoridae</taxon>
        <taxon>Stentor</taxon>
    </lineage>
</organism>
<feature type="transmembrane region" description="Helical" evidence="1">
    <location>
        <begin position="141"/>
        <end position="163"/>
    </location>
</feature>
<evidence type="ECO:0000313" key="2">
    <source>
        <dbReference type="EMBL" id="OMJ71451.1"/>
    </source>
</evidence>
<dbReference type="AlphaFoldDB" id="A0A1R2B3T2"/>
<comment type="caution">
    <text evidence="2">The sequence shown here is derived from an EMBL/GenBank/DDBJ whole genome shotgun (WGS) entry which is preliminary data.</text>
</comment>
<keyword evidence="1" id="KW-0472">Membrane</keyword>
<keyword evidence="1" id="KW-0812">Transmembrane</keyword>
<accession>A0A1R2B3T2</accession>
<evidence type="ECO:0000256" key="1">
    <source>
        <dbReference type="SAM" id="Phobius"/>
    </source>
</evidence>
<feature type="transmembrane region" description="Helical" evidence="1">
    <location>
        <begin position="107"/>
        <end position="129"/>
    </location>
</feature>
<gene>
    <name evidence="2" type="ORF">SteCoe_30336</name>
</gene>
<dbReference type="EMBL" id="MPUH01000989">
    <property type="protein sequence ID" value="OMJ71451.1"/>
    <property type="molecule type" value="Genomic_DNA"/>
</dbReference>
<feature type="transmembrane region" description="Helical" evidence="1">
    <location>
        <begin position="233"/>
        <end position="254"/>
    </location>
</feature>
<dbReference type="Proteomes" id="UP000187209">
    <property type="component" value="Unassembled WGS sequence"/>
</dbReference>
<keyword evidence="1" id="KW-1133">Transmembrane helix</keyword>
<evidence type="ECO:0008006" key="4">
    <source>
        <dbReference type="Google" id="ProtNLM"/>
    </source>
</evidence>
<feature type="transmembrane region" description="Helical" evidence="1">
    <location>
        <begin position="77"/>
        <end position="95"/>
    </location>
</feature>
<keyword evidence="3" id="KW-1185">Reference proteome</keyword>
<evidence type="ECO:0000313" key="3">
    <source>
        <dbReference type="Proteomes" id="UP000187209"/>
    </source>
</evidence>